<feature type="chain" id="PRO_5015501042" description="Alpha-amylase" evidence="4">
    <location>
        <begin position="26"/>
        <end position="556"/>
    </location>
</feature>
<dbReference type="PRINTS" id="PR00110">
    <property type="entry name" value="ALPHAAMYLASE"/>
</dbReference>
<dbReference type="GO" id="GO:0005975">
    <property type="term" value="P:carbohydrate metabolic process"/>
    <property type="evidence" value="ECO:0007669"/>
    <property type="project" value="InterPro"/>
</dbReference>
<dbReference type="InterPro" id="IPR006047">
    <property type="entry name" value="GH13_cat_dom"/>
</dbReference>
<feature type="domain" description="Glycosyl hydrolase family 13 catalytic" evidence="5">
    <location>
        <begin position="39"/>
        <end position="463"/>
    </location>
</feature>
<comment type="catalytic activity">
    <reaction evidence="3">
        <text>Endohydrolysis of (1-&gt;4)-alpha-D-glucosidic linkages in polysaccharides containing three or more (1-&gt;4)-alpha-linked D-glucose units.</text>
        <dbReference type="EC" id="3.2.1.1"/>
    </reaction>
</comment>
<dbReference type="RefSeq" id="WP_107967026.1">
    <property type="nucleotide sequence ID" value="NZ_NWBU01000005.1"/>
</dbReference>
<reference evidence="6 7" key="1">
    <citation type="submission" date="2017-09" db="EMBL/GenBank/DDBJ databases">
        <title>Sphingomonas panjinensis sp.nov., isolated from oil-contaminated soil.</title>
        <authorList>
            <person name="Wang L."/>
            <person name="Chen L."/>
        </authorList>
    </citation>
    <scope>NUCLEOTIDE SEQUENCE [LARGE SCALE GENOMIC DNA]</scope>
    <source>
        <strain evidence="6 7">FW-11</strain>
    </source>
</reference>
<dbReference type="GO" id="GO:0016829">
    <property type="term" value="F:lyase activity"/>
    <property type="evidence" value="ECO:0007669"/>
    <property type="project" value="UniProtKB-KW"/>
</dbReference>
<dbReference type="GO" id="GO:0004556">
    <property type="term" value="F:alpha-amylase activity"/>
    <property type="evidence" value="ECO:0007669"/>
    <property type="project" value="UniProtKB-UniRule"/>
</dbReference>
<evidence type="ECO:0000256" key="3">
    <source>
        <dbReference type="RuleBase" id="RU361134"/>
    </source>
</evidence>
<keyword evidence="3" id="KW-0119">Carbohydrate metabolism</keyword>
<keyword evidence="7" id="KW-1185">Reference proteome</keyword>
<dbReference type="PANTHER" id="PTHR10357:SF209">
    <property type="entry name" value="PERIPLASMIC ALPHA-AMYLASE"/>
    <property type="match status" value="1"/>
</dbReference>
<dbReference type="SUPFAM" id="SSF51445">
    <property type="entry name" value="(Trans)glycosidases"/>
    <property type="match status" value="1"/>
</dbReference>
<evidence type="ECO:0000313" key="7">
    <source>
        <dbReference type="Proteomes" id="UP000244162"/>
    </source>
</evidence>
<dbReference type="Gene3D" id="3.20.20.80">
    <property type="entry name" value="Glycosidases"/>
    <property type="match status" value="1"/>
</dbReference>
<dbReference type="SMART" id="SM00642">
    <property type="entry name" value="Aamy"/>
    <property type="match status" value="1"/>
</dbReference>
<name>A0A2T5FZN4_9SPHN</name>
<sequence>MMRHGFCSSMLIAGLMLAGAPVSRAAEIDPFWGNATIYFLMTDRFANGDASNDAAYGRLKDGDALRSFEGGDIQGVIDKLEDGYFRDLGVTAIWTTPLIEQVRQPQQEYGRSYAFHGYWPKDWTTIDQAFGTEANFAEMVRLAHAQNIRVIVDVIVNHAGPPVGGDDPAWPESWVRSTPPCDFATFTGTTSCLIAPGLPDIRTDSEASVALPPFLVEKWRAEGRLDREVAELDAFFARTGHPRAPQYYMIKWLTDWVREYGVDGFRVDTAKHVDPQVWAALGAEARLAYTDWKARHPSALAEEHDFYMVGEVFNFGLDDFERGIDRDYNYGDRRVDFFDYGFDALINMGFVSHAREPMPELFARYASDFEGPFAGRGMLNYISSHDDPAPLDPEREKAFENAIKLMLAPGAAQIYYGDELNRPLVALGATGDARLRTPMNWDALNTADGQASLEHWRRLGRFRADHPAVGVGRHLELSRTPYVFARRLDTAAQSDAVVVAYSASTPFTRTPAGGIFAEGTDVRDAYTGDICRVDSEDIICAGERKLALFERVPPDL</sequence>
<feature type="signal peptide" evidence="4">
    <location>
        <begin position="1"/>
        <end position="25"/>
    </location>
</feature>
<evidence type="ECO:0000256" key="1">
    <source>
        <dbReference type="ARBA" id="ARBA00008061"/>
    </source>
</evidence>
<evidence type="ECO:0000256" key="2">
    <source>
        <dbReference type="RuleBase" id="RU003615"/>
    </source>
</evidence>
<dbReference type="EC" id="3.2.1.1" evidence="3"/>
<comment type="caution">
    <text evidence="6">The sequence shown here is derived from an EMBL/GenBank/DDBJ whole genome shotgun (WGS) entry which is preliminary data.</text>
</comment>
<organism evidence="6 7">
    <name type="scientific">Sphingomonas oleivorans</name>
    <dbReference type="NCBI Taxonomy" id="1735121"/>
    <lineage>
        <taxon>Bacteria</taxon>
        <taxon>Pseudomonadati</taxon>
        <taxon>Pseudomonadota</taxon>
        <taxon>Alphaproteobacteria</taxon>
        <taxon>Sphingomonadales</taxon>
        <taxon>Sphingomonadaceae</taxon>
        <taxon>Sphingomonas</taxon>
    </lineage>
</organism>
<keyword evidence="4" id="KW-0732">Signal</keyword>
<accession>A0A2T5FZN4</accession>
<dbReference type="InterPro" id="IPR006046">
    <property type="entry name" value="Alpha_amylase"/>
</dbReference>
<dbReference type="Pfam" id="PF00128">
    <property type="entry name" value="Alpha-amylase"/>
    <property type="match status" value="2"/>
</dbReference>
<dbReference type="OrthoDB" id="9805159at2"/>
<keyword evidence="3" id="KW-0326">Glycosidase</keyword>
<evidence type="ECO:0000256" key="4">
    <source>
        <dbReference type="SAM" id="SignalP"/>
    </source>
</evidence>
<protein>
    <recommendedName>
        <fullName evidence="3">Alpha-amylase</fullName>
        <ecNumber evidence="3">3.2.1.1</ecNumber>
    </recommendedName>
</protein>
<dbReference type="PANTHER" id="PTHR10357">
    <property type="entry name" value="ALPHA-AMYLASE FAMILY MEMBER"/>
    <property type="match status" value="1"/>
</dbReference>
<dbReference type="EMBL" id="NWBU01000005">
    <property type="protein sequence ID" value="PTQ12160.1"/>
    <property type="molecule type" value="Genomic_DNA"/>
</dbReference>
<gene>
    <name evidence="6" type="ORF">CLG96_06275</name>
</gene>
<keyword evidence="6" id="KW-0456">Lyase</keyword>
<dbReference type="AlphaFoldDB" id="A0A2T5FZN4"/>
<evidence type="ECO:0000259" key="5">
    <source>
        <dbReference type="SMART" id="SM00642"/>
    </source>
</evidence>
<dbReference type="InterPro" id="IPR017853">
    <property type="entry name" value="GH"/>
</dbReference>
<comment type="similarity">
    <text evidence="1 2">Belongs to the glycosyl hydrolase 13 family.</text>
</comment>
<dbReference type="GO" id="GO:0043169">
    <property type="term" value="F:cation binding"/>
    <property type="evidence" value="ECO:0007669"/>
    <property type="project" value="InterPro"/>
</dbReference>
<proteinExistence type="inferred from homology"/>
<dbReference type="Proteomes" id="UP000244162">
    <property type="component" value="Unassembled WGS sequence"/>
</dbReference>
<keyword evidence="3" id="KW-0378">Hydrolase</keyword>
<evidence type="ECO:0000313" key="6">
    <source>
        <dbReference type="EMBL" id="PTQ12160.1"/>
    </source>
</evidence>